<feature type="region of interest" description="Disordered" evidence="11">
    <location>
        <begin position="1"/>
        <end position="23"/>
    </location>
</feature>
<comment type="subcellular location">
    <subcellularLocation>
        <location evidence="1 10">Preautophagosomal structure membrane</location>
        <topology evidence="1 10">Multi-pass membrane protein</topology>
    </subcellularLocation>
</comment>
<keyword evidence="12" id="KW-1185">Reference proteome</keyword>
<feature type="region of interest" description="Disordered" evidence="11">
    <location>
        <begin position="654"/>
        <end position="705"/>
    </location>
</feature>
<keyword evidence="8 10" id="KW-0445">Lipid transport</keyword>
<dbReference type="GO" id="GO:0034045">
    <property type="term" value="C:phagophore assembly site membrane"/>
    <property type="evidence" value="ECO:0007669"/>
    <property type="project" value="UniProtKB-SubCell"/>
</dbReference>
<name>A0AAJ7WLE9_PETMA</name>
<dbReference type="PANTHER" id="PTHR13038">
    <property type="entry name" value="APG9 AUTOPHAGY 9"/>
    <property type="match status" value="1"/>
</dbReference>
<evidence type="ECO:0000313" key="17">
    <source>
        <dbReference type="RefSeq" id="XP_032801924.1"/>
    </source>
</evidence>
<feature type="compositionally biased region" description="Polar residues" evidence="11">
    <location>
        <begin position="671"/>
        <end position="686"/>
    </location>
</feature>
<feature type="transmembrane region" description="Helical" evidence="10">
    <location>
        <begin position="128"/>
        <end position="145"/>
    </location>
</feature>
<evidence type="ECO:0000256" key="7">
    <source>
        <dbReference type="ARBA" id="ARBA00023006"/>
    </source>
</evidence>
<evidence type="ECO:0000313" key="13">
    <source>
        <dbReference type="RefSeq" id="XP_032801920.1"/>
    </source>
</evidence>
<feature type="compositionally biased region" description="Low complexity" evidence="11">
    <location>
        <begin position="792"/>
        <end position="806"/>
    </location>
</feature>
<dbReference type="GO" id="GO:0000422">
    <property type="term" value="P:autophagy of mitochondrion"/>
    <property type="evidence" value="ECO:0007669"/>
    <property type="project" value="TreeGrafter"/>
</dbReference>
<keyword evidence="4 10" id="KW-0813">Transport</keyword>
<evidence type="ECO:0000256" key="5">
    <source>
        <dbReference type="ARBA" id="ARBA00022692"/>
    </source>
</evidence>
<sequence>MAEAETGYRRLDSYDDEESPNHEREVLVHVPEGSKARWNHIENLDYFFTRIYHFHQKHGFACMMLAEFFELVQFLFVVTFTTFLINCVDYDILFANKQVHPQPSRKVTLYDALLSSEKCTERIRGNSWIIFLIVMAGTFWLYRLIKVIYNFSSYLEIRAFYINALKIPMAELQNFSWQEVQERVLAVQKEQQMCIHKRELTELDMHHRILRFKNYLVAMVNKSLLPVRVRVPFAGESALLTQGLKYNLEMLLFWGPGAPFQSAWSLRPEYKRAGCRLELAERLGRTILLVGLANLVLCPLVVVWQVLHAFFRYAEVLKREPGSLGARRWSLYGQLYLRHLNELDHELRARLGRGYRHAARYMDSFTAPMMAVLAKNVTFFAGSLLAVLLALTVYDEDVLSVEHVLTAITALGVLLTVCRAFIPDEHLVWNPEHLLQAVLAHIHYMPEHWKGIAHKTETRDEFSQLFQYKAAFIMEELLSPIITPFILIFGVRPKALEIVDFFRNFTVEVVGVGDVCSFAQMDIRRHGNPTWMSAGQTEASYYQQAEDGKTELSLVHFAISNPRWRPPRGSNVYLNQLREQVQRDSTANPQPLLFSSLQTIESQSGPYGLLGSMLGGPSSLTAYRSTRDATCSLPEMSAATAAATALMSLSMPSASLTPGPREELAEMPDSTPGNTTVTARPGSSTGAVGGMSMSTGGRGKVSFGGTDFRSSSVGSSFREGPSQSSILSEFASAEMSLHAIYMHEARRNYATSDAQARYHWQQPENNGDDDTMDEVNALSGFRESSLQLHNTGSNSGSHSSSVLGSGQRETYVSPSASIGHSGDYMPPNIGSLQDTHGDSLGLMVTRENTELGAFPFRHYGGTSASENMLQPEQGSPRFGLMPMGGWQEDMAGLGTIDPHGGVPSCMSPNPQQINEVAYTFHSLFLNT</sequence>
<dbReference type="RefSeq" id="XP_032801922.1">
    <property type="nucleotide sequence ID" value="XM_032946031.1"/>
</dbReference>
<dbReference type="GO" id="GO:0034727">
    <property type="term" value="P:piecemeal microautophagy of the nucleus"/>
    <property type="evidence" value="ECO:0007669"/>
    <property type="project" value="TreeGrafter"/>
</dbReference>
<reference evidence="13 14" key="1">
    <citation type="submission" date="2025-04" db="UniProtKB">
        <authorList>
            <consortium name="RefSeq"/>
        </authorList>
    </citation>
    <scope>IDENTIFICATION</scope>
    <source>
        <tissue evidence="13 14">Sperm</tissue>
    </source>
</reference>
<evidence type="ECO:0000313" key="15">
    <source>
        <dbReference type="RefSeq" id="XP_032801922.1"/>
    </source>
</evidence>
<evidence type="ECO:0000313" key="16">
    <source>
        <dbReference type="RefSeq" id="XP_032801923.1"/>
    </source>
</evidence>
<evidence type="ECO:0000313" key="18">
    <source>
        <dbReference type="RefSeq" id="XP_032801926.1"/>
    </source>
</evidence>
<dbReference type="RefSeq" id="XP_032801921.1">
    <property type="nucleotide sequence ID" value="XM_032946030.1"/>
</dbReference>
<dbReference type="InterPro" id="IPR007241">
    <property type="entry name" value="Autophagy-rel_prot_9"/>
</dbReference>
<comment type="function">
    <text evidence="10">Phospholipid scramblase involved in autophagy. Cycles between the preautophagosomal structure/phagophore assembly site (PAS) and the cytoplasmic vesicle pool and supplies membrane for the growing autophagosome. Lipid scramblase activity plays a key role in preautophagosomal structure/phagophore assembly by distributing the phospholipids that arrive through ATG2 from the cytoplasmic to the luminal leaflet of the bilayer, thereby driving autophagosomal membrane expansion.</text>
</comment>
<dbReference type="PANTHER" id="PTHR13038:SF10">
    <property type="entry name" value="AUTOPHAGY-RELATED PROTEIN 9"/>
    <property type="match status" value="1"/>
</dbReference>
<feature type="compositionally biased region" description="Polar residues" evidence="11">
    <location>
        <begin position="807"/>
        <end position="818"/>
    </location>
</feature>
<dbReference type="KEGG" id="pmrn:116938638"/>
<evidence type="ECO:0000256" key="4">
    <source>
        <dbReference type="ARBA" id="ARBA00022448"/>
    </source>
</evidence>
<evidence type="ECO:0000313" key="14">
    <source>
        <dbReference type="RefSeq" id="XP_032801921.1"/>
    </source>
</evidence>
<proteinExistence type="inferred from homology"/>
<evidence type="ECO:0000256" key="10">
    <source>
        <dbReference type="RuleBase" id="RU364027"/>
    </source>
</evidence>
<dbReference type="RefSeq" id="XP_032801920.1">
    <property type="nucleotide sequence ID" value="XM_032946029.1"/>
</dbReference>
<dbReference type="RefSeq" id="XP_032801926.1">
    <property type="nucleotide sequence ID" value="XM_032946035.1"/>
</dbReference>
<evidence type="ECO:0000256" key="1">
    <source>
        <dbReference type="ARBA" id="ARBA00004511"/>
    </source>
</evidence>
<dbReference type="Proteomes" id="UP001318040">
    <property type="component" value="Chromosome 4"/>
</dbReference>
<feature type="transmembrane region" description="Helical" evidence="10">
    <location>
        <begin position="286"/>
        <end position="307"/>
    </location>
</feature>
<comment type="similarity">
    <text evidence="2 10">Belongs to the ATG9 family.</text>
</comment>
<dbReference type="GO" id="GO:0034497">
    <property type="term" value="P:protein localization to phagophore assembly site"/>
    <property type="evidence" value="ECO:0007669"/>
    <property type="project" value="TreeGrafter"/>
</dbReference>
<keyword evidence="6 10" id="KW-1133">Transmembrane helix</keyword>
<feature type="transmembrane region" description="Helical" evidence="10">
    <location>
        <begin position="403"/>
        <end position="422"/>
    </location>
</feature>
<feature type="transmembrane region" description="Helical" evidence="10">
    <location>
        <begin position="369"/>
        <end position="391"/>
    </location>
</feature>
<evidence type="ECO:0000256" key="9">
    <source>
        <dbReference type="ARBA" id="ARBA00023136"/>
    </source>
</evidence>
<organism evidence="12 13">
    <name type="scientific">Petromyzon marinus</name>
    <name type="common">Sea lamprey</name>
    <dbReference type="NCBI Taxonomy" id="7757"/>
    <lineage>
        <taxon>Eukaryota</taxon>
        <taxon>Metazoa</taxon>
        <taxon>Chordata</taxon>
        <taxon>Craniata</taxon>
        <taxon>Vertebrata</taxon>
        <taxon>Cyclostomata</taxon>
        <taxon>Hyperoartia</taxon>
        <taxon>Petromyzontiformes</taxon>
        <taxon>Petromyzontidae</taxon>
        <taxon>Petromyzon</taxon>
    </lineage>
</organism>
<gene>
    <name evidence="13 14 15 16 17 18" type="primary">LOC116938638</name>
</gene>
<dbReference type="GO" id="GO:0061709">
    <property type="term" value="P:reticulophagy"/>
    <property type="evidence" value="ECO:0007669"/>
    <property type="project" value="TreeGrafter"/>
</dbReference>
<dbReference type="RefSeq" id="XP_032801923.1">
    <property type="nucleotide sequence ID" value="XM_032946032.1"/>
</dbReference>
<feature type="region of interest" description="Disordered" evidence="11">
    <location>
        <begin position="787"/>
        <end position="833"/>
    </location>
</feature>
<protein>
    <recommendedName>
        <fullName evidence="3 10">Autophagy-related protein 9</fullName>
    </recommendedName>
</protein>
<dbReference type="AlphaFoldDB" id="A0AAJ7WLE9"/>
<dbReference type="GO" id="GO:0005776">
    <property type="term" value="C:autophagosome"/>
    <property type="evidence" value="ECO:0007669"/>
    <property type="project" value="TreeGrafter"/>
</dbReference>
<evidence type="ECO:0000256" key="2">
    <source>
        <dbReference type="ARBA" id="ARBA00006185"/>
    </source>
</evidence>
<dbReference type="Pfam" id="PF04109">
    <property type="entry name" value="ATG9"/>
    <property type="match status" value="1"/>
</dbReference>
<evidence type="ECO:0000256" key="8">
    <source>
        <dbReference type="ARBA" id="ARBA00023055"/>
    </source>
</evidence>
<evidence type="ECO:0000313" key="12">
    <source>
        <dbReference type="Proteomes" id="UP001318040"/>
    </source>
</evidence>
<keyword evidence="7 10" id="KW-0072">Autophagy</keyword>
<accession>A0AAJ7WLE9</accession>
<feature type="transmembrane region" description="Helical" evidence="10">
    <location>
        <begin position="60"/>
        <end position="85"/>
    </location>
</feature>
<evidence type="ECO:0000256" key="6">
    <source>
        <dbReference type="ARBA" id="ARBA00022989"/>
    </source>
</evidence>
<evidence type="ECO:0000256" key="3">
    <source>
        <dbReference type="ARBA" id="ARBA00018074"/>
    </source>
</evidence>
<keyword evidence="9 10" id="KW-0472">Membrane</keyword>
<dbReference type="GO" id="GO:0006869">
    <property type="term" value="P:lipid transport"/>
    <property type="evidence" value="ECO:0007669"/>
    <property type="project" value="UniProtKB-KW"/>
</dbReference>
<dbReference type="RefSeq" id="XP_032801924.1">
    <property type="nucleotide sequence ID" value="XM_032946033.1"/>
</dbReference>
<evidence type="ECO:0000256" key="11">
    <source>
        <dbReference type="SAM" id="MobiDB-lite"/>
    </source>
</evidence>
<keyword evidence="5 10" id="KW-0812">Transmembrane</keyword>